<sequence length="77" mass="9008">MGEDTLFKANKLVGIMMFNEKLSDYLEREKLLPNNHKGLYHCDDIKRIVSDIISESTLEDFHDWGFGVYYGDCDIPY</sequence>
<dbReference type="Proteomes" id="UP000776252">
    <property type="component" value="Unassembled WGS sequence"/>
</dbReference>
<reference evidence="1 2" key="1">
    <citation type="submission" date="2021-06" db="EMBL/GenBank/DDBJ databases">
        <title>Clostridia strains as spoilage organisms.</title>
        <authorList>
            <person name="Wambui J."/>
            <person name="Stephan R."/>
            <person name="Stevens M.J.A."/>
        </authorList>
    </citation>
    <scope>NUCLEOTIDE SEQUENCE [LARGE SCALE GENOMIC DNA]</scope>
    <source>
        <strain evidence="1 2">DSM 14204</strain>
    </source>
</reference>
<gene>
    <name evidence="1" type="ORF">KPL37_18270</name>
</gene>
<name>A0ABS6BYJ8_9CLOT</name>
<keyword evidence="2" id="KW-1185">Reference proteome</keyword>
<organism evidence="1 2">
    <name type="scientific">Clostridium frigoris</name>
    <dbReference type="NCBI Taxonomy" id="205327"/>
    <lineage>
        <taxon>Bacteria</taxon>
        <taxon>Bacillati</taxon>
        <taxon>Bacillota</taxon>
        <taxon>Clostridia</taxon>
        <taxon>Eubacteriales</taxon>
        <taxon>Clostridiaceae</taxon>
        <taxon>Clostridium</taxon>
    </lineage>
</organism>
<evidence type="ECO:0000313" key="1">
    <source>
        <dbReference type="EMBL" id="MBU3161646.1"/>
    </source>
</evidence>
<evidence type="ECO:0000313" key="2">
    <source>
        <dbReference type="Proteomes" id="UP000776252"/>
    </source>
</evidence>
<protein>
    <submittedName>
        <fullName evidence="1">Uncharacterized protein</fullName>
    </submittedName>
</protein>
<accession>A0ABS6BYJ8</accession>
<comment type="caution">
    <text evidence="1">The sequence shown here is derived from an EMBL/GenBank/DDBJ whole genome shotgun (WGS) entry which is preliminary data.</text>
</comment>
<dbReference type="EMBL" id="JAHLDV010000082">
    <property type="protein sequence ID" value="MBU3161646.1"/>
    <property type="molecule type" value="Genomic_DNA"/>
</dbReference>
<dbReference type="RefSeq" id="WP_216151512.1">
    <property type="nucleotide sequence ID" value="NZ_JAHLDV010000082.1"/>
</dbReference>
<proteinExistence type="predicted"/>